<keyword evidence="7 13" id="KW-0812">Transmembrane</keyword>
<keyword evidence="8 13" id="KW-0735">Signal-anchor</keyword>
<dbReference type="Gene3D" id="3.90.550.50">
    <property type="match status" value="1"/>
</dbReference>
<evidence type="ECO:0000256" key="2">
    <source>
        <dbReference type="ARBA" id="ARBA00004323"/>
    </source>
</evidence>
<comment type="similarity">
    <text evidence="4 13">Belongs to the glycosyltransferase 31 family.</text>
</comment>
<evidence type="ECO:0000256" key="13">
    <source>
        <dbReference type="RuleBase" id="RU363063"/>
    </source>
</evidence>
<evidence type="ECO:0000256" key="3">
    <source>
        <dbReference type="ARBA" id="ARBA00004922"/>
    </source>
</evidence>
<accession>A0ABR0CXH4</accession>
<comment type="pathway">
    <text evidence="3">Protein modification; protein glycosylation.</text>
</comment>
<evidence type="ECO:0000256" key="4">
    <source>
        <dbReference type="ARBA" id="ARBA00008661"/>
    </source>
</evidence>
<evidence type="ECO:0000256" key="10">
    <source>
        <dbReference type="ARBA" id="ARBA00023034"/>
    </source>
</evidence>
<keyword evidence="6" id="KW-0808">Transferase</keyword>
<evidence type="ECO:0000256" key="7">
    <source>
        <dbReference type="ARBA" id="ARBA00022692"/>
    </source>
</evidence>
<evidence type="ECO:0000256" key="8">
    <source>
        <dbReference type="ARBA" id="ARBA00022968"/>
    </source>
</evidence>
<keyword evidence="9 13" id="KW-1133">Transmembrane helix</keyword>
<evidence type="ECO:0000256" key="9">
    <source>
        <dbReference type="ARBA" id="ARBA00022989"/>
    </source>
</evidence>
<reference evidence="16 17" key="1">
    <citation type="journal article" date="2023" name="bioRxiv">
        <title>Genome report: Whole genome sequence and annotation of Penstemon davidsonii.</title>
        <authorList>
            <person name="Ostevik K.L."/>
            <person name="Alabady M."/>
            <person name="Zhang M."/>
            <person name="Rausher M.D."/>
        </authorList>
    </citation>
    <scope>NUCLEOTIDE SEQUENCE [LARGE SCALE GENOMIC DNA]</scope>
    <source>
        <strain evidence="16">DNT005</strain>
        <tissue evidence="16">Whole leaf</tissue>
    </source>
</reference>
<keyword evidence="10 13" id="KW-0333">Golgi apparatus</keyword>
<feature type="transmembrane region" description="Helical" evidence="13">
    <location>
        <begin position="12"/>
        <end position="33"/>
    </location>
</feature>
<keyword evidence="17" id="KW-1185">Reference proteome</keyword>
<dbReference type="InterPro" id="IPR025298">
    <property type="entry name" value="DUF4094"/>
</dbReference>
<evidence type="ECO:0000256" key="11">
    <source>
        <dbReference type="ARBA" id="ARBA00023136"/>
    </source>
</evidence>
<evidence type="ECO:0000256" key="12">
    <source>
        <dbReference type="ARBA" id="ARBA00023211"/>
    </source>
</evidence>
<evidence type="ECO:0000259" key="15">
    <source>
        <dbReference type="Pfam" id="PF13334"/>
    </source>
</evidence>
<evidence type="ECO:0000256" key="5">
    <source>
        <dbReference type="ARBA" id="ARBA00022676"/>
    </source>
</evidence>
<comment type="cofactor">
    <cofactor evidence="1 13">
        <name>Mn(2+)</name>
        <dbReference type="ChEBI" id="CHEBI:29035"/>
    </cofactor>
</comment>
<feature type="region of interest" description="Disordered" evidence="14">
    <location>
        <begin position="104"/>
        <end position="123"/>
    </location>
</feature>
<comment type="caution">
    <text evidence="16">The sequence shown here is derived from an EMBL/GenBank/DDBJ whole genome shotgun (WGS) entry which is preliminary data.</text>
</comment>
<dbReference type="InterPro" id="IPR002659">
    <property type="entry name" value="Glyco_trans_31"/>
</dbReference>
<feature type="domain" description="DUF4094" evidence="15">
    <location>
        <begin position="10"/>
        <end position="103"/>
    </location>
</feature>
<evidence type="ECO:0000313" key="17">
    <source>
        <dbReference type="Proteomes" id="UP001291926"/>
    </source>
</evidence>
<dbReference type="Proteomes" id="UP001291926">
    <property type="component" value="Unassembled WGS sequence"/>
</dbReference>
<protein>
    <recommendedName>
        <fullName evidence="13">Hexosyltransferase</fullName>
        <ecNumber evidence="13">2.4.1.-</ecNumber>
    </recommendedName>
</protein>
<dbReference type="Pfam" id="PF13334">
    <property type="entry name" value="DUF4094"/>
    <property type="match status" value="1"/>
</dbReference>
<sequence length="396" mass="45064">MRNKNNGKVSAKWIPIFSICFFFLGVVFTNKLWSPTESNNQLITKQRRDQELQIVSEDCNTDKKKSGDHDKDVMKEVYKTHEAIQSLDKSISMLQMELSASRSVHENKKIDGPSVNSDEGAPPRKKAFMVIGINTAFSSRKRRDSVRETWMPQGEKLRKLEQEKGIVVRFMIGHSATSNSILDRALDSEEAQHNDFLRLEHVEGYHELSAKTKIFFSTAIAKWDADFYVKVDDDVHVNLGTLAATLARHRSKPRIYIGCMKSGPVLAQKNVKYHEPEYWKFGEEGNKYFRHATGQIYAISKDLATYISINQPILHKYANEDVSLGAWFIGLEVEHIDDRNMCCGTPPDCEWKGQAGNVCIASFDWSCSGICKSVEKMKFVHEQCGEGEEALWNALL</sequence>
<gene>
    <name evidence="16" type="ORF">RD792_012157</name>
</gene>
<organism evidence="16 17">
    <name type="scientific">Penstemon davidsonii</name>
    <dbReference type="NCBI Taxonomy" id="160366"/>
    <lineage>
        <taxon>Eukaryota</taxon>
        <taxon>Viridiplantae</taxon>
        <taxon>Streptophyta</taxon>
        <taxon>Embryophyta</taxon>
        <taxon>Tracheophyta</taxon>
        <taxon>Spermatophyta</taxon>
        <taxon>Magnoliopsida</taxon>
        <taxon>eudicotyledons</taxon>
        <taxon>Gunneridae</taxon>
        <taxon>Pentapetalae</taxon>
        <taxon>asterids</taxon>
        <taxon>lamiids</taxon>
        <taxon>Lamiales</taxon>
        <taxon>Plantaginaceae</taxon>
        <taxon>Cheloneae</taxon>
        <taxon>Penstemon</taxon>
    </lineage>
</organism>
<dbReference type="PANTHER" id="PTHR11214">
    <property type="entry name" value="BETA-1,3-N-ACETYLGLUCOSAMINYLTRANSFERASE"/>
    <property type="match status" value="1"/>
</dbReference>
<dbReference type="PANTHER" id="PTHR11214:SF226">
    <property type="entry name" value="BETA-1,3-GALACTOSYLTRANSFERASE 7"/>
    <property type="match status" value="1"/>
</dbReference>
<keyword evidence="12 13" id="KW-0464">Manganese</keyword>
<keyword evidence="5 13" id="KW-0328">Glycosyltransferase</keyword>
<evidence type="ECO:0000256" key="6">
    <source>
        <dbReference type="ARBA" id="ARBA00022679"/>
    </source>
</evidence>
<evidence type="ECO:0000256" key="1">
    <source>
        <dbReference type="ARBA" id="ARBA00001936"/>
    </source>
</evidence>
<comment type="subcellular location">
    <subcellularLocation>
        <location evidence="2 13">Golgi apparatus membrane</location>
        <topology evidence="2 13">Single-pass type II membrane protein</topology>
    </subcellularLocation>
</comment>
<proteinExistence type="inferred from homology"/>
<dbReference type="EC" id="2.4.1.-" evidence="13"/>
<evidence type="ECO:0000256" key="14">
    <source>
        <dbReference type="SAM" id="MobiDB-lite"/>
    </source>
</evidence>
<keyword evidence="11 13" id="KW-0472">Membrane</keyword>
<evidence type="ECO:0000313" key="16">
    <source>
        <dbReference type="EMBL" id="KAK4481273.1"/>
    </source>
</evidence>
<dbReference type="Pfam" id="PF01762">
    <property type="entry name" value="Galactosyl_T"/>
    <property type="match status" value="1"/>
</dbReference>
<dbReference type="EMBL" id="JAYDYQ010002685">
    <property type="protein sequence ID" value="KAK4481273.1"/>
    <property type="molecule type" value="Genomic_DNA"/>
</dbReference>
<name>A0ABR0CXH4_9LAMI</name>